<dbReference type="SMART" id="SM00306">
    <property type="entry name" value="HintN"/>
    <property type="match status" value="1"/>
</dbReference>
<gene>
    <name evidence="8" type="ORF">NEMVEDRAFT_v1g140260</name>
</gene>
<dbReference type="PANTHER" id="PTHR11889:SF31">
    <property type="entry name" value="PROTEIN HEDGEHOG"/>
    <property type="match status" value="1"/>
</dbReference>
<dbReference type="HOGENOM" id="CLU_034686_2_0_1"/>
<evidence type="ECO:0000256" key="3">
    <source>
        <dbReference type="ARBA" id="ARBA00022729"/>
    </source>
</evidence>
<keyword evidence="9" id="KW-1185">Reference proteome</keyword>
<reference evidence="8 9" key="1">
    <citation type="journal article" date="2007" name="Science">
        <title>Sea anemone genome reveals ancestral eumetazoan gene repertoire and genomic organization.</title>
        <authorList>
            <person name="Putnam N.H."/>
            <person name="Srivastava M."/>
            <person name="Hellsten U."/>
            <person name="Dirks B."/>
            <person name="Chapman J."/>
            <person name="Salamov A."/>
            <person name="Terry A."/>
            <person name="Shapiro H."/>
            <person name="Lindquist E."/>
            <person name="Kapitonov V.V."/>
            <person name="Jurka J."/>
            <person name="Genikhovich G."/>
            <person name="Grigoriev I.V."/>
            <person name="Lucas S.M."/>
            <person name="Steele R.E."/>
            <person name="Finnerty J.R."/>
            <person name="Technau U."/>
            <person name="Martindale M.Q."/>
            <person name="Rokhsar D.S."/>
        </authorList>
    </citation>
    <scope>NUCLEOTIDE SEQUENCE [LARGE SCALE GENOMIC DNA]</scope>
    <source>
        <strain evidence="9">CH2 X CH6</strain>
    </source>
</reference>
<dbReference type="CDD" id="cd00081">
    <property type="entry name" value="Hint"/>
    <property type="match status" value="1"/>
</dbReference>
<dbReference type="Gene3D" id="2.170.16.10">
    <property type="entry name" value="Hedgehog/Intein (Hint) domain"/>
    <property type="match status" value="1"/>
</dbReference>
<proteinExistence type="predicted"/>
<dbReference type="InterPro" id="IPR001657">
    <property type="entry name" value="Hedgehog"/>
</dbReference>
<dbReference type="SUPFAM" id="SSF51294">
    <property type="entry name" value="Hedgehog/intein (Hint) domain"/>
    <property type="match status" value="1"/>
</dbReference>
<keyword evidence="2" id="KW-0217">Developmental protein</keyword>
<dbReference type="InterPro" id="IPR006141">
    <property type="entry name" value="Intein_N"/>
</dbReference>
<evidence type="ECO:0000256" key="2">
    <source>
        <dbReference type="ARBA" id="ARBA00022473"/>
    </source>
</evidence>
<dbReference type="PROSITE" id="PS50817">
    <property type="entry name" value="INTEIN_N_TER"/>
    <property type="match status" value="1"/>
</dbReference>
<protein>
    <recommendedName>
        <fullName evidence="7">Hint domain-containing protein</fullName>
    </recommendedName>
</protein>
<dbReference type="GO" id="GO:0016539">
    <property type="term" value="P:intein-mediated protein splicing"/>
    <property type="evidence" value="ECO:0007669"/>
    <property type="project" value="InterPro"/>
</dbReference>
<evidence type="ECO:0000256" key="4">
    <source>
        <dbReference type="ARBA" id="ARBA00022824"/>
    </source>
</evidence>
<evidence type="ECO:0000313" key="9">
    <source>
        <dbReference type="Proteomes" id="UP000001593"/>
    </source>
</evidence>
<dbReference type="GO" id="GO:0016540">
    <property type="term" value="P:protein autoprocessing"/>
    <property type="evidence" value="ECO:0007669"/>
    <property type="project" value="InterPro"/>
</dbReference>
<dbReference type="InterPro" id="IPR050387">
    <property type="entry name" value="Hedgehog_Signaling"/>
</dbReference>
<dbReference type="GO" id="GO:0005113">
    <property type="term" value="F:patched binding"/>
    <property type="evidence" value="ECO:0007669"/>
    <property type="project" value="UniProtKB-ARBA"/>
</dbReference>
<feature type="non-terminal residue" evidence="8">
    <location>
        <position position="154"/>
    </location>
</feature>
<dbReference type="GO" id="GO:0007267">
    <property type="term" value="P:cell-cell signaling"/>
    <property type="evidence" value="ECO:0007669"/>
    <property type="project" value="InterPro"/>
</dbReference>
<dbReference type="InterPro" id="IPR003587">
    <property type="entry name" value="Hint_dom_N"/>
</dbReference>
<evidence type="ECO:0000259" key="7">
    <source>
        <dbReference type="SMART" id="SM00306"/>
    </source>
</evidence>
<sequence length="154" mass="17249">MKRPSVYCFPESSTVQLSDNHRIPMKELKIGDRVKTLDARGYHGYSDVIGFLHRVDGHVIDYLSIKLANGKHLRVSDKHLVFKGKMDSRRFEEIFASQVKEGDCLVTEEGSENSKGVRLSRVLQVTMTTGKGVYAPLTRDGTMLVDGILVSCYA</sequence>
<dbReference type="InterPro" id="IPR036844">
    <property type="entry name" value="Hint_dom_sf"/>
</dbReference>
<name>A7T0C8_NEMVE</name>
<dbReference type="Pfam" id="PF01079">
    <property type="entry name" value="Hint"/>
    <property type="match status" value="1"/>
</dbReference>
<organism evidence="8 9">
    <name type="scientific">Nematostella vectensis</name>
    <name type="common">Starlet sea anemone</name>
    <dbReference type="NCBI Taxonomy" id="45351"/>
    <lineage>
        <taxon>Eukaryota</taxon>
        <taxon>Metazoa</taxon>
        <taxon>Cnidaria</taxon>
        <taxon>Anthozoa</taxon>
        <taxon>Hexacorallia</taxon>
        <taxon>Actiniaria</taxon>
        <taxon>Edwardsiidae</taxon>
        <taxon>Nematostella</taxon>
    </lineage>
</organism>
<dbReference type="GO" id="GO:0005789">
    <property type="term" value="C:endoplasmic reticulum membrane"/>
    <property type="evidence" value="ECO:0007669"/>
    <property type="project" value="UniProtKB-SubCell"/>
</dbReference>
<evidence type="ECO:0000256" key="1">
    <source>
        <dbReference type="ARBA" id="ARBA00004586"/>
    </source>
</evidence>
<dbReference type="PhylomeDB" id="A7T0C8"/>
<keyword evidence="3" id="KW-0732">Signal</keyword>
<evidence type="ECO:0000256" key="6">
    <source>
        <dbReference type="ARBA" id="ARBA00048589"/>
    </source>
</evidence>
<keyword evidence="5" id="KW-0862">Zinc</keyword>
<dbReference type="Proteomes" id="UP000001593">
    <property type="component" value="Unassembled WGS sequence"/>
</dbReference>
<accession>A7T0C8</accession>
<feature type="domain" description="Hint" evidence="7">
    <location>
        <begin position="6"/>
        <end position="109"/>
    </location>
</feature>
<dbReference type="FunFam" id="2.170.16.10:FF:000002">
    <property type="entry name" value="Desert hedgehog"/>
    <property type="match status" value="1"/>
</dbReference>
<comment type="catalytic activity">
    <reaction evidence="6">
        <text>glycyl-L-cysteinyl-[protein] + cholesterol + H(+) = [protein]-C-terminal glycyl cholesterol ester + N-terminal L-cysteinyl-[protein]</text>
        <dbReference type="Rhea" id="RHEA:59504"/>
        <dbReference type="Rhea" id="RHEA-COMP:12707"/>
        <dbReference type="Rhea" id="RHEA-COMP:15369"/>
        <dbReference type="Rhea" id="RHEA-COMP:15374"/>
        <dbReference type="ChEBI" id="CHEBI:15378"/>
        <dbReference type="ChEBI" id="CHEBI:16113"/>
        <dbReference type="ChEBI" id="CHEBI:65250"/>
        <dbReference type="ChEBI" id="CHEBI:143135"/>
        <dbReference type="ChEBI" id="CHEBI:143140"/>
    </reaction>
    <physiologicalReaction direction="left-to-right" evidence="6">
        <dbReference type="Rhea" id="RHEA:59505"/>
    </physiologicalReaction>
</comment>
<dbReference type="OMA" id="VMRISIT"/>
<evidence type="ECO:0000256" key="5">
    <source>
        <dbReference type="ARBA" id="ARBA00022833"/>
    </source>
</evidence>
<comment type="subcellular location">
    <subcellularLocation>
        <location evidence="1">Endoplasmic reticulum membrane</location>
    </subcellularLocation>
</comment>
<dbReference type="AlphaFoldDB" id="A7T0C8"/>
<dbReference type="GO" id="GO:0048731">
    <property type="term" value="P:system development"/>
    <property type="evidence" value="ECO:0007669"/>
    <property type="project" value="UniProtKB-ARBA"/>
</dbReference>
<evidence type="ECO:0000313" key="8">
    <source>
        <dbReference type="EMBL" id="EDO30579.1"/>
    </source>
</evidence>
<dbReference type="EMBL" id="DS470014">
    <property type="protein sequence ID" value="EDO30579.1"/>
    <property type="molecule type" value="Genomic_DNA"/>
</dbReference>
<dbReference type="InParanoid" id="A7T0C8"/>
<dbReference type="InterPro" id="IPR001767">
    <property type="entry name" value="Hedgehog_Hint"/>
</dbReference>
<dbReference type="STRING" id="45351.A7T0C8"/>
<dbReference type="PANTHER" id="PTHR11889">
    <property type="entry name" value="HEDGEHOG"/>
    <property type="match status" value="1"/>
</dbReference>
<dbReference type="PRINTS" id="PR00632">
    <property type="entry name" value="SONICHHOG"/>
</dbReference>
<keyword evidence="4" id="KW-0256">Endoplasmic reticulum</keyword>
<dbReference type="eggNOG" id="KOG3638">
    <property type="taxonomic scope" value="Eukaryota"/>
</dbReference>